<dbReference type="AlphaFoldDB" id="A0A8J5ES46"/>
<dbReference type="GO" id="GO:0010073">
    <property type="term" value="P:meristem maintenance"/>
    <property type="evidence" value="ECO:0007669"/>
    <property type="project" value="InterPro"/>
</dbReference>
<dbReference type="Pfam" id="PF10536">
    <property type="entry name" value="PMD"/>
    <property type="match status" value="1"/>
</dbReference>
<keyword evidence="2" id="KW-0496">Mitochondrion</keyword>
<reference evidence="2 3" key="1">
    <citation type="submission" date="2020-08" db="EMBL/GenBank/DDBJ databases">
        <title>Plant Genome Project.</title>
        <authorList>
            <person name="Zhang R.-G."/>
        </authorList>
    </citation>
    <scope>NUCLEOTIDE SEQUENCE [LARGE SCALE GENOMIC DNA]</scope>
    <source>
        <tissue evidence="2">Rhizome</tissue>
    </source>
</reference>
<sequence length="258" mass="29808">MAQFHKIMSKAKEQGLTRMETVIDHEIIGPAFVQPPPAELSDFYPCDKSEPLPFAKSSITYSPSWSSKTFPAWPRRHDDWVAWVEGLKPKLKDHWEKLNIWRFIQLTAMDFQYDRHLLIAALLFWNRGYNFFHFGCGPMAPTLFDIAALTGLPVLGRSISANIASDDFKVPFSDKGASKTFLQFLRAERQSTGTENPLPSRLCYRRLWGSRNRRALILGWAYYLDAFSSYPLRTRLPSVYRGHDNWYTRGASFPVLSY</sequence>
<geneLocation type="mitochondrion" evidence="2"/>
<evidence type="ECO:0000259" key="1">
    <source>
        <dbReference type="Pfam" id="PF10536"/>
    </source>
</evidence>
<organism evidence="2 3">
    <name type="scientific">Zingiber officinale</name>
    <name type="common">Ginger</name>
    <name type="synonym">Amomum zingiber</name>
    <dbReference type="NCBI Taxonomy" id="94328"/>
    <lineage>
        <taxon>Eukaryota</taxon>
        <taxon>Viridiplantae</taxon>
        <taxon>Streptophyta</taxon>
        <taxon>Embryophyta</taxon>
        <taxon>Tracheophyta</taxon>
        <taxon>Spermatophyta</taxon>
        <taxon>Magnoliopsida</taxon>
        <taxon>Liliopsida</taxon>
        <taxon>Zingiberales</taxon>
        <taxon>Zingiberaceae</taxon>
        <taxon>Zingiber</taxon>
    </lineage>
</organism>
<feature type="domain" description="Aminotransferase-like plant mobile" evidence="1">
    <location>
        <begin position="100"/>
        <end position="167"/>
    </location>
</feature>
<dbReference type="InterPro" id="IPR019557">
    <property type="entry name" value="AminoTfrase-like_pln_mobile"/>
</dbReference>
<name>A0A8J5ES46_ZINOF</name>
<proteinExistence type="predicted"/>
<dbReference type="PANTHER" id="PTHR46033">
    <property type="entry name" value="PROTEIN MAIN-LIKE 2"/>
    <property type="match status" value="1"/>
</dbReference>
<dbReference type="InterPro" id="IPR044824">
    <property type="entry name" value="MAIN-like"/>
</dbReference>
<dbReference type="PANTHER" id="PTHR46033:SF8">
    <property type="entry name" value="PROTEIN MAINTENANCE OF MERISTEMS-LIKE"/>
    <property type="match status" value="1"/>
</dbReference>
<gene>
    <name evidence="2" type="ORF">ZIOFF_074352</name>
</gene>
<evidence type="ECO:0000313" key="2">
    <source>
        <dbReference type="EMBL" id="KAG6467714.1"/>
    </source>
</evidence>
<evidence type="ECO:0000313" key="3">
    <source>
        <dbReference type="Proteomes" id="UP000734854"/>
    </source>
</evidence>
<dbReference type="Proteomes" id="UP000734854">
    <property type="component" value="Unassembled WGS sequence"/>
</dbReference>
<dbReference type="EMBL" id="JACMSC010000024">
    <property type="protein sequence ID" value="KAG6467714.1"/>
    <property type="molecule type" value="Genomic_DNA"/>
</dbReference>
<accession>A0A8J5ES46</accession>
<keyword evidence="3" id="KW-1185">Reference proteome</keyword>
<protein>
    <recommendedName>
        <fullName evidence="1">Aminotransferase-like plant mobile domain-containing protein</fullName>
    </recommendedName>
</protein>
<comment type="caution">
    <text evidence="2">The sequence shown here is derived from an EMBL/GenBank/DDBJ whole genome shotgun (WGS) entry which is preliminary data.</text>
</comment>